<reference evidence="1 2" key="1">
    <citation type="submission" date="2015-09" db="EMBL/GenBank/DDBJ databases">
        <title>Genome sequence of the marine flavobacterium Croceitalea dokdonensis DOKDO 023 that contains proton- and sodium-pumping rhodopsins.</title>
        <authorList>
            <person name="Kwon S.-K."/>
            <person name="Lee H.K."/>
            <person name="Kwak M.-J."/>
            <person name="Kim J.F."/>
        </authorList>
    </citation>
    <scope>NUCLEOTIDE SEQUENCE [LARGE SCALE GENOMIC DNA]</scope>
    <source>
        <strain evidence="1 2">DOKDO 023</strain>
    </source>
</reference>
<comment type="caution">
    <text evidence="1">The sequence shown here is derived from an EMBL/GenBank/DDBJ whole genome shotgun (WGS) entry which is preliminary data.</text>
</comment>
<protein>
    <submittedName>
        <fullName evidence="1">Uncharacterized protein</fullName>
    </submittedName>
</protein>
<evidence type="ECO:0000313" key="2">
    <source>
        <dbReference type="Proteomes" id="UP000050280"/>
    </source>
</evidence>
<dbReference type="AlphaFoldDB" id="A0A0P7ACC3"/>
<dbReference type="STRING" id="1300341.I595_2857"/>
<organism evidence="1 2">
    <name type="scientific">Croceitalea dokdonensis DOKDO 023</name>
    <dbReference type="NCBI Taxonomy" id="1300341"/>
    <lineage>
        <taxon>Bacteria</taxon>
        <taxon>Pseudomonadati</taxon>
        <taxon>Bacteroidota</taxon>
        <taxon>Flavobacteriia</taxon>
        <taxon>Flavobacteriales</taxon>
        <taxon>Flavobacteriaceae</taxon>
        <taxon>Croceitalea</taxon>
    </lineage>
</organism>
<accession>A0A0P7ACC3</accession>
<evidence type="ECO:0000313" key="1">
    <source>
        <dbReference type="EMBL" id="KPM30880.1"/>
    </source>
</evidence>
<gene>
    <name evidence="1" type="ORF">I595_2857</name>
</gene>
<dbReference type="EMBL" id="LDJX01000006">
    <property type="protein sequence ID" value="KPM30880.1"/>
    <property type="molecule type" value="Genomic_DNA"/>
</dbReference>
<dbReference type="Proteomes" id="UP000050280">
    <property type="component" value="Unassembled WGS sequence"/>
</dbReference>
<dbReference type="RefSeq" id="WP_054559874.1">
    <property type="nucleotide sequence ID" value="NZ_LDJX01000006.1"/>
</dbReference>
<dbReference type="OrthoDB" id="1425639at2"/>
<name>A0A0P7ACC3_9FLAO</name>
<proteinExistence type="predicted"/>
<sequence length="192" mass="22406">MISGDLEYTISSLPYLSFQDTAEERSKVLSILKKYAHPSESEKDLITILDGETRKFLPQKAYEIFQQIELNTIHSEAFQKSGNNVLAAFSSYMHSLKKDVQQLRIFRRNESESTTKKLPLPLVPGTPLEEEIQLLQWQWDKLEELSLGHYADFGALVIYKLKLQLLLRWWGFDQEQGFENFLNTTKRMEDGR</sequence>
<keyword evidence="2" id="KW-1185">Reference proteome</keyword>